<dbReference type="Proteomes" id="UP001153954">
    <property type="component" value="Unassembled WGS sequence"/>
</dbReference>
<dbReference type="InterPro" id="IPR013098">
    <property type="entry name" value="Ig_I-set"/>
</dbReference>
<feature type="domain" description="Ig-like" evidence="9">
    <location>
        <begin position="54"/>
        <end position="149"/>
    </location>
</feature>
<dbReference type="GO" id="GO:0005576">
    <property type="term" value="C:extracellular region"/>
    <property type="evidence" value="ECO:0007669"/>
    <property type="project" value="UniProtKB-SubCell"/>
</dbReference>
<dbReference type="Pfam" id="PF13927">
    <property type="entry name" value="Ig_3"/>
    <property type="match status" value="2"/>
</dbReference>
<dbReference type="SMART" id="SM00408">
    <property type="entry name" value="IGc2"/>
    <property type="match status" value="3"/>
</dbReference>
<dbReference type="Pfam" id="PF07679">
    <property type="entry name" value="I-set"/>
    <property type="match status" value="1"/>
</dbReference>
<evidence type="ECO:0000256" key="1">
    <source>
        <dbReference type="ARBA" id="ARBA00004613"/>
    </source>
</evidence>
<dbReference type="SMART" id="SM00409">
    <property type="entry name" value="IG"/>
    <property type="match status" value="3"/>
</dbReference>
<proteinExistence type="inferred from homology"/>
<evidence type="ECO:0000256" key="8">
    <source>
        <dbReference type="SAM" id="MobiDB-lite"/>
    </source>
</evidence>
<comment type="similarity">
    <text evidence="6">Belongs to the hemolin family.</text>
</comment>
<dbReference type="InterPro" id="IPR003961">
    <property type="entry name" value="FN3_dom"/>
</dbReference>
<keyword evidence="12" id="KW-1185">Reference proteome</keyword>
<dbReference type="InterPro" id="IPR007110">
    <property type="entry name" value="Ig-like_dom"/>
</dbReference>
<evidence type="ECO:0000256" key="2">
    <source>
        <dbReference type="ARBA" id="ARBA00022525"/>
    </source>
</evidence>
<dbReference type="Gene3D" id="2.60.40.10">
    <property type="entry name" value="Immunoglobulins"/>
    <property type="match status" value="3"/>
</dbReference>
<dbReference type="InterPro" id="IPR036179">
    <property type="entry name" value="Ig-like_dom_sf"/>
</dbReference>
<name>A0AAU9UHY0_EUPED</name>
<dbReference type="InterPro" id="IPR003598">
    <property type="entry name" value="Ig_sub2"/>
</dbReference>
<keyword evidence="2" id="KW-0964">Secreted</keyword>
<evidence type="ECO:0000259" key="9">
    <source>
        <dbReference type="PROSITE" id="PS50835"/>
    </source>
</evidence>
<accession>A0AAU9UHY0</accession>
<dbReference type="PROSITE" id="PS50853">
    <property type="entry name" value="FN3"/>
    <property type="match status" value="1"/>
</dbReference>
<evidence type="ECO:0000256" key="5">
    <source>
        <dbReference type="ARBA" id="ARBA00023319"/>
    </source>
</evidence>
<feature type="domain" description="Fibronectin type-III" evidence="10">
    <location>
        <begin position="339"/>
        <end position="439"/>
    </location>
</feature>
<dbReference type="CDD" id="cd00096">
    <property type="entry name" value="Ig"/>
    <property type="match status" value="1"/>
</dbReference>
<dbReference type="InterPro" id="IPR003599">
    <property type="entry name" value="Ig_sub"/>
</dbReference>
<dbReference type="PROSITE" id="PS50835">
    <property type="entry name" value="IG_LIKE"/>
    <property type="match status" value="3"/>
</dbReference>
<dbReference type="GO" id="GO:0030154">
    <property type="term" value="P:cell differentiation"/>
    <property type="evidence" value="ECO:0007669"/>
    <property type="project" value="UniProtKB-ARBA"/>
</dbReference>
<reference evidence="11" key="1">
    <citation type="submission" date="2022-03" db="EMBL/GenBank/DDBJ databases">
        <authorList>
            <person name="Tunstrom K."/>
        </authorList>
    </citation>
    <scope>NUCLEOTIDE SEQUENCE</scope>
</reference>
<sequence>MCAATKARYSRDRREVDEGNYDDVLADEANEDAQNDTQNDGEDNDAEEDEDINAVIVTQPTTYNVTVGQDTRLECKVAPPNGGVVQWSRNFTHFFVGTQKPFEQILTVGVDSRFSIPANSTDLLIRGVELSDSGSYKCEILQTTRKSIEHILIVSEPPKVIRLTASNDGQVVEGSDLLLTCDVSGSPPPQIIWSRDENGNKRLTEEDGEFIKNTVFIKNVKREHSGKYYCYAFNGVGSNQAEVYIHVKGKPRVHVHRTIINSAINVEAVLQCAVHDDLASHIRWYKDGQRIEDSARQYNISTTGQHSTLTVIPRSDSDFGTFTCEAENELGSHNRSIDLVQSPVVEQLQVDGPRISWTIHSHQPVEQIEIQLKEMSGDGEWRTLSIPVPQGRNHEYDVVYSLDDQLQSGKYEAKVKVKNEKSWSAHTDSAFVEIEAQPQYIQHASVYRNSAHSISSSSLILAASIMYLLVRM</sequence>
<dbReference type="SUPFAM" id="SSF48726">
    <property type="entry name" value="Immunoglobulin"/>
    <property type="match status" value="3"/>
</dbReference>
<feature type="region of interest" description="Disordered" evidence="8">
    <location>
        <begin position="1"/>
        <end position="48"/>
    </location>
</feature>
<comment type="caution">
    <text evidence="11">The sequence shown here is derived from an EMBL/GenBank/DDBJ whole genome shotgun (WGS) entry which is preliminary data.</text>
</comment>
<dbReference type="AlphaFoldDB" id="A0AAU9UHY0"/>
<dbReference type="InterPro" id="IPR013783">
    <property type="entry name" value="Ig-like_fold"/>
</dbReference>
<feature type="domain" description="Ig-like" evidence="9">
    <location>
        <begin position="251"/>
        <end position="338"/>
    </location>
</feature>
<comment type="subcellular location">
    <subcellularLocation>
        <location evidence="1">Secreted</location>
    </subcellularLocation>
</comment>
<evidence type="ECO:0000313" key="12">
    <source>
        <dbReference type="Proteomes" id="UP001153954"/>
    </source>
</evidence>
<dbReference type="GO" id="GO:0009653">
    <property type="term" value="P:anatomical structure morphogenesis"/>
    <property type="evidence" value="ECO:0007669"/>
    <property type="project" value="UniProtKB-ARBA"/>
</dbReference>
<dbReference type="FunFam" id="2.60.40.10:FF:000032">
    <property type="entry name" value="palladin isoform X1"/>
    <property type="match status" value="1"/>
</dbReference>
<dbReference type="EMBL" id="CAKOGL010000020">
    <property type="protein sequence ID" value="CAH2098636.1"/>
    <property type="molecule type" value="Genomic_DNA"/>
</dbReference>
<evidence type="ECO:0000256" key="7">
    <source>
        <dbReference type="ARBA" id="ARBA00068688"/>
    </source>
</evidence>
<keyword evidence="5" id="KW-0393">Immunoglobulin domain</keyword>
<protein>
    <recommendedName>
        <fullName evidence="7">Hemolin</fullName>
    </recommendedName>
</protein>
<organism evidence="11 12">
    <name type="scientific">Euphydryas editha</name>
    <name type="common">Edith's checkerspot</name>
    <dbReference type="NCBI Taxonomy" id="104508"/>
    <lineage>
        <taxon>Eukaryota</taxon>
        <taxon>Metazoa</taxon>
        <taxon>Ecdysozoa</taxon>
        <taxon>Arthropoda</taxon>
        <taxon>Hexapoda</taxon>
        <taxon>Insecta</taxon>
        <taxon>Pterygota</taxon>
        <taxon>Neoptera</taxon>
        <taxon>Endopterygota</taxon>
        <taxon>Lepidoptera</taxon>
        <taxon>Glossata</taxon>
        <taxon>Ditrysia</taxon>
        <taxon>Papilionoidea</taxon>
        <taxon>Nymphalidae</taxon>
        <taxon>Nymphalinae</taxon>
        <taxon>Euphydryas</taxon>
    </lineage>
</organism>
<keyword evidence="3" id="KW-1015">Disulfide bond</keyword>
<evidence type="ECO:0000256" key="6">
    <source>
        <dbReference type="ARBA" id="ARBA00061228"/>
    </source>
</evidence>
<evidence type="ECO:0000313" key="11">
    <source>
        <dbReference type="EMBL" id="CAH2098636.1"/>
    </source>
</evidence>
<evidence type="ECO:0000256" key="4">
    <source>
        <dbReference type="ARBA" id="ARBA00023180"/>
    </source>
</evidence>
<evidence type="ECO:0000256" key="3">
    <source>
        <dbReference type="ARBA" id="ARBA00023157"/>
    </source>
</evidence>
<gene>
    <name evidence="11" type="ORF">EEDITHA_LOCUS13734</name>
</gene>
<dbReference type="PANTHER" id="PTHR46013:SF7">
    <property type="entry name" value="IG-LIKE DOMAIN-CONTAINING PROTEIN"/>
    <property type="match status" value="1"/>
</dbReference>
<feature type="domain" description="Ig-like" evidence="9">
    <location>
        <begin position="158"/>
        <end position="246"/>
    </location>
</feature>
<evidence type="ECO:0000259" key="10">
    <source>
        <dbReference type="PROSITE" id="PS50853"/>
    </source>
</evidence>
<keyword evidence="4" id="KW-0325">Glycoprotein</keyword>
<dbReference type="PANTHER" id="PTHR46013">
    <property type="entry name" value="VASCULAR CELL ADHESION MOLECULE 1"/>
    <property type="match status" value="1"/>
</dbReference>
<feature type="compositionally biased region" description="Acidic residues" evidence="8">
    <location>
        <begin position="18"/>
        <end position="48"/>
    </location>
</feature>